<dbReference type="Proteomes" id="UP001259832">
    <property type="component" value="Unassembled WGS sequence"/>
</dbReference>
<comment type="caution">
    <text evidence="2">The sequence shown here is derived from an EMBL/GenBank/DDBJ whole genome shotgun (WGS) entry which is preliminary data.</text>
</comment>
<reference evidence="2" key="1">
    <citation type="submission" date="2023-08" db="EMBL/GenBank/DDBJ databases">
        <title>Reference Genome Resource for the Citrus Pathogen Phytophthora citrophthora.</title>
        <authorList>
            <person name="Moller H."/>
            <person name="Coetzee B."/>
            <person name="Rose L.J."/>
            <person name="Van Niekerk J.M."/>
        </authorList>
    </citation>
    <scope>NUCLEOTIDE SEQUENCE</scope>
    <source>
        <strain evidence="2">STE-U-9442</strain>
    </source>
</reference>
<evidence type="ECO:0000313" key="3">
    <source>
        <dbReference type="Proteomes" id="UP001259832"/>
    </source>
</evidence>
<feature type="compositionally biased region" description="Low complexity" evidence="1">
    <location>
        <begin position="111"/>
        <end position="123"/>
    </location>
</feature>
<dbReference type="AlphaFoldDB" id="A0AAD9GBB0"/>
<feature type="region of interest" description="Disordered" evidence="1">
    <location>
        <begin position="26"/>
        <end position="86"/>
    </location>
</feature>
<evidence type="ECO:0000313" key="2">
    <source>
        <dbReference type="EMBL" id="KAK1935200.1"/>
    </source>
</evidence>
<dbReference type="EMBL" id="JASMQC010000024">
    <property type="protein sequence ID" value="KAK1935200.1"/>
    <property type="molecule type" value="Genomic_DNA"/>
</dbReference>
<gene>
    <name evidence="2" type="ORF">P3T76_010966</name>
</gene>
<protein>
    <submittedName>
        <fullName evidence="2">Uncharacterized protein</fullName>
    </submittedName>
</protein>
<sequence length="177" mass="18915">MTLSQSTPELINIEDVVTKDKEVVRVSAATEDEESIVEEEEQEEEQTPAEPIEPVETATDEPSVEEEKPAETLASPKSPNATPASWEAIASSPVVKAAPADEAVTPLVLDTSAETTESTESLSINVPAENMEASAEDKDASSPVSSGGSSPGKRNRNRSKKAKSKRKKGKKHQKFKA</sequence>
<evidence type="ECO:0000256" key="1">
    <source>
        <dbReference type="SAM" id="MobiDB-lite"/>
    </source>
</evidence>
<accession>A0AAD9GBB0</accession>
<feature type="compositionally biased region" description="Basic residues" evidence="1">
    <location>
        <begin position="153"/>
        <end position="177"/>
    </location>
</feature>
<keyword evidence="3" id="KW-1185">Reference proteome</keyword>
<feature type="region of interest" description="Disordered" evidence="1">
    <location>
        <begin position="107"/>
        <end position="177"/>
    </location>
</feature>
<feature type="compositionally biased region" description="Acidic residues" evidence="1">
    <location>
        <begin position="30"/>
        <end position="47"/>
    </location>
</feature>
<proteinExistence type="predicted"/>
<organism evidence="2 3">
    <name type="scientific">Phytophthora citrophthora</name>
    <dbReference type="NCBI Taxonomy" id="4793"/>
    <lineage>
        <taxon>Eukaryota</taxon>
        <taxon>Sar</taxon>
        <taxon>Stramenopiles</taxon>
        <taxon>Oomycota</taxon>
        <taxon>Peronosporomycetes</taxon>
        <taxon>Peronosporales</taxon>
        <taxon>Peronosporaceae</taxon>
        <taxon>Phytophthora</taxon>
    </lineage>
</organism>
<name>A0AAD9GBB0_9STRA</name>
<feature type="compositionally biased region" description="Low complexity" evidence="1">
    <location>
        <begin position="141"/>
        <end position="152"/>
    </location>
</feature>